<dbReference type="Proteomes" id="UP000002014">
    <property type="component" value="Chromosome"/>
</dbReference>
<name>A8G640_PROM2</name>
<feature type="transmembrane region" description="Helical" evidence="1">
    <location>
        <begin position="206"/>
        <end position="223"/>
    </location>
</feature>
<dbReference type="HOGENOM" id="CLU_735416_0_0_3"/>
<feature type="transmembrane region" description="Helical" evidence="1">
    <location>
        <begin position="22"/>
        <end position="40"/>
    </location>
</feature>
<evidence type="ECO:0000313" key="3">
    <source>
        <dbReference type="Proteomes" id="UP000002014"/>
    </source>
</evidence>
<sequence length="376" mass="43422">MTIFYFCNILIIYFLAFFKSKINRFLLFYFNALLILLLSVRSQPDEYARVLKDVPTKAFNLFNYGLFGEPFFQLIAYFANLTFYPLFSLYLICYVLIFYCITKSSYLLTKDWGAVLASLAFYLSHTFISYAFTGISGGLANAISTLGLIFLLKNKYLLGIVILSISNLIHLQTVLFSIVSISTLLIFKNKNSIKSFLINSFRKIPIYIWIIFFIFILTISQFLRDGFATLVSNFLFNDRLLDPVYFLYFSFDEKYGYTIDILSLKFIASLSLPITIIVLLIIFSWKRVNIIIKHLAIIISFSPIIMLLFSTSAVYAFRLASPFITCLTPLIGTLWLKSNHSSKSQLLTVRSIIAFYSLLLVLYNLVILERLNDYQL</sequence>
<feature type="transmembrane region" description="Helical" evidence="1">
    <location>
        <begin position="348"/>
        <end position="368"/>
    </location>
</feature>
<dbReference type="AlphaFoldDB" id="A8G640"/>
<feature type="transmembrane region" description="Helical" evidence="1">
    <location>
        <begin position="61"/>
        <end position="78"/>
    </location>
</feature>
<dbReference type="EMBL" id="CP000825">
    <property type="protein sequence ID" value="ABV51071.1"/>
    <property type="molecule type" value="Genomic_DNA"/>
</dbReference>
<protein>
    <submittedName>
        <fullName evidence="2">Uncharacterized protein</fullName>
    </submittedName>
</protein>
<feature type="transmembrane region" description="Helical" evidence="1">
    <location>
        <begin position="84"/>
        <end position="102"/>
    </location>
</feature>
<keyword evidence="1" id="KW-1133">Transmembrane helix</keyword>
<dbReference type="STRING" id="93060.P9215_14581"/>
<keyword evidence="1" id="KW-0812">Transmembrane</keyword>
<keyword evidence="1" id="KW-0472">Membrane</keyword>
<reference evidence="2 3" key="1">
    <citation type="journal article" date="2007" name="PLoS Genet.">
        <title>Patterns and implications of gene gain and loss in the evolution of Prochlorococcus.</title>
        <authorList>
            <person name="Kettler G.C."/>
            <person name="Martiny A.C."/>
            <person name="Huang K."/>
            <person name="Zucker J."/>
            <person name="Coleman M.L."/>
            <person name="Rodrigue S."/>
            <person name="Chen F."/>
            <person name="Lapidus A."/>
            <person name="Ferriera S."/>
            <person name="Johnson J."/>
            <person name="Steglich C."/>
            <person name="Church G.M."/>
            <person name="Richardson P."/>
            <person name="Chisholm S.W."/>
        </authorList>
    </citation>
    <scope>NUCLEOTIDE SEQUENCE [LARGE SCALE GENOMIC DNA]</scope>
    <source>
        <strain evidence="2 3">MIT 9215</strain>
    </source>
</reference>
<accession>A8G640</accession>
<evidence type="ECO:0000256" key="1">
    <source>
        <dbReference type="SAM" id="Phobius"/>
    </source>
</evidence>
<organism evidence="2 3">
    <name type="scientific">Prochlorococcus marinus (strain MIT 9215)</name>
    <dbReference type="NCBI Taxonomy" id="93060"/>
    <lineage>
        <taxon>Bacteria</taxon>
        <taxon>Bacillati</taxon>
        <taxon>Cyanobacteriota</taxon>
        <taxon>Cyanophyceae</taxon>
        <taxon>Synechococcales</taxon>
        <taxon>Prochlorococcaceae</taxon>
        <taxon>Prochlorococcus</taxon>
    </lineage>
</organism>
<proteinExistence type="predicted"/>
<feature type="transmembrane region" description="Helical" evidence="1">
    <location>
        <begin position="261"/>
        <end position="283"/>
    </location>
</feature>
<feature type="transmembrane region" description="Helical" evidence="1">
    <location>
        <begin position="156"/>
        <end position="186"/>
    </location>
</feature>
<dbReference type="RefSeq" id="WP_012008119.1">
    <property type="nucleotide sequence ID" value="NC_009840.1"/>
</dbReference>
<feature type="transmembrane region" description="Helical" evidence="1">
    <location>
        <begin position="315"/>
        <end position="336"/>
    </location>
</feature>
<gene>
    <name evidence="2" type="ordered locus">P9215_14581</name>
</gene>
<feature type="transmembrane region" description="Helical" evidence="1">
    <location>
        <begin position="290"/>
        <end position="309"/>
    </location>
</feature>
<dbReference type="KEGG" id="pmh:P9215_14581"/>
<evidence type="ECO:0000313" key="2">
    <source>
        <dbReference type="EMBL" id="ABV51071.1"/>
    </source>
</evidence>